<dbReference type="PANTHER" id="PTHR43153:SF1">
    <property type="entry name" value="ELECTRON TRANSFER FLAVOPROTEIN SUBUNIT ALPHA, MITOCHONDRIAL"/>
    <property type="match status" value="1"/>
</dbReference>
<dbReference type="STRING" id="1121881.SAMN02745225_01670"/>
<dbReference type="PANTHER" id="PTHR43153">
    <property type="entry name" value="ELECTRON TRANSFER FLAVOPROTEIN ALPHA"/>
    <property type="match status" value="1"/>
</dbReference>
<dbReference type="GO" id="GO:0033539">
    <property type="term" value="P:fatty acid beta-oxidation using acyl-CoA dehydrogenase"/>
    <property type="evidence" value="ECO:0007669"/>
    <property type="project" value="TreeGrafter"/>
</dbReference>
<dbReference type="InterPro" id="IPR001308">
    <property type="entry name" value="ETF_a/FixB"/>
</dbReference>
<dbReference type="AlphaFoldDB" id="A0A1M4WH45"/>
<dbReference type="EMBL" id="FQUL01000025">
    <property type="protein sequence ID" value="SHE80393.1"/>
    <property type="molecule type" value="Genomic_DNA"/>
</dbReference>
<protein>
    <submittedName>
        <fullName evidence="2">Electron transfer flavoprotein, alpha subunit</fullName>
    </submittedName>
</protein>
<dbReference type="OrthoDB" id="9770286at2"/>
<evidence type="ECO:0000313" key="2">
    <source>
        <dbReference type="EMBL" id="SHE80393.1"/>
    </source>
</evidence>
<name>A0A1M4WH45_9ACTN</name>
<dbReference type="Gene3D" id="3.40.50.1220">
    <property type="entry name" value="TPP-binding domain"/>
    <property type="match status" value="1"/>
</dbReference>
<organism evidence="2 3">
    <name type="scientific">Ferrithrix thermotolerans DSM 19514</name>
    <dbReference type="NCBI Taxonomy" id="1121881"/>
    <lineage>
        <taxon>Bacteria</taxon>
        <taxon>Bacillati</taxon>
        <taxon>Actinomycetota</taxon>
        <taxon>Acidimicrobiia</taxon>
        <taxon>Acidimicrobiales</taxon>
        <taxon>Acidimicrobiaceae</taxon>
        <taxon>Ferrithrix</taxon>
    </lineage>
</organism>
<dbReference type="SUPFAM" id="SSF52467">
    <property type="entry name" value="DHS-like NAD/FAD-binding domain"/>
    <property type="match status" value="1"/>
</dbReference>
<feature type="domain" description="Electron transfer flavoprotein alpha subunit C-terminal" evidence="1">
    <location>
        <begin position="201"/>
        <end position="280"/>
    </location>
</feature>
<evidence type="ECO:0000313" key="3">
    <source>
        <dbReference type="Proteomes" id="UP000184295"/>
    </source>
</evidence>
<dbReference type="Pfam" id="PF00766">
    <property type="entry name" value="ETF_alpha"/>
    <property type="match status" value="1"/>
</dbReference>
<accession>A0A1M4WH45</accession>
<reference evidence="3" key="1">
    <citation type="submission" date="2016-11" db="EMBL/GenBank/DDBJ databases">
        <authorList>
            <person name="Varghese N."/>
            <person name="Submissions S."/>
        </authorList>
    </citation>
    <scope>NUCLEOTIDE SEQUENCE [LARGE SCALE GENOMIC DNA]</scope>
    <source>
        <strain evidence="3">DSM 19514</strain>
    </source>
</reference>
<dbReference type="Proteomes" id="UP000184295">
    <property type="component" value="Unassembled WGS sequence"/>
</dbReference>
<gene>
    <name evidence="2" type="ORF">SAMN02745225_01670</name>
</gene>
<sequence>MPLRRLLILFYLDPTFDPNASILRLLDDTDSEAYLCIVSNQHLNASVSGSDTAIKSNRSEGYWIFVEDHMPIDELTSQVVEIVLSQGIQVIALDGDSVSMALASRVIRKLKDWTVLTQVTEIVRDKVYCVRSSSKVSEVYDVTDKQIQIWQRAYRASNSEIPALDYKLIDLTNTEEEEGGFAIFLTTKDLDAKVTAQSTSLEVSQRVMVVGAGVSDLEGVKLAEQVCEQLGMTLGATRVVTDKGWVDHQRQIGTTGVSIAPEIYVSFGVSGAIQHLGGVQMPERSIAVNTDPSAPIFQTCTYPIRSSAKETLLAITALLKQQCADRSNLDGT</sequence>
<dbReference type="RefSeq" id="WP_072791247.1">
    <property type="nucleotide sequence ID" value="NZ_FQUL01000025.1"/>
</dbReference>
<evidence type="ECO:0000259" key="1">
    <source>
        <dbReference type="Pfam" id="PF00766"/>
    </source>
</evidence>
<proteinExistence type="predicted"/>
<keyword evidence="3" id="KW-1185">Reference proteome</keyword>
<dbReference type="InterPro" id="IPR014731">
    <property type="entry name" value="ETF_asu_C"/>
</dbReference>
<dbReference type="GO" id="GO:0050660">
    <property type="term" value="F:flavin adenine dinucleotide binding"/>
    <property type="evidence" value="ECO:0007669"/>
    <property type="project" value="InterPro"/>
</dbReference>
<dbReference type="GO" id="GO:0009055">
    <property type="term" value="F:electron transfer activity"/>
    <property type="evidence" value="ECO:0007669"/>
    <property type="project" value="InterPro"/>
</dbReference>
<dbReference type="InterPro" id="IPR029035">
    <property type="entry name" value="DHS-like_NAD/FAD-binding_dom"/>
</dbReference>